<reference evidence="2 3" key="1">
    <citation type="journal article" date="2025" name="Microbiol. Resour. Announc.">
        <title>Draft genome sequences for Neonectria magnoliae and Neonectria punicea, canker pathogens of Liriodendron tulipifera and Acer saccharum in West Virginia.</title>
        <authorList>
            <person name="Petronek H.M."/>
            <person name="Kasson M.T."/>
            <person name="Metheny A.M."/>
            <person name="Stauder C.M."/>
            <person name="Lovett B."/>
            <person name="Lynch S.C."/>
            <person name="Garnas J.R."/>
            <person name="Kasson L.R."/>
            <person name="Stajich J.E."/>
        </authorList>
    </citation>
    <scope>NUCLEOTIDE SEQUENCE [LARGE SCALE GENOMIC DNA]</scope>
    <source>
        <strain evidence="2 3">NRRL 64653</strain>
    </source>
</reference>
<dbReference type="InterPro" id="IPR036249">
    <property type="entry name" value="Thioredoxin-like_sf"/>
</dbReference>
<dbReference type="InterPro" id="IPR001853">
    <property type="entry name" value="DSBA-like_thioredoxin_dom"/>
</dbReference>
<comment type="caution">
    <text evidence="2">The sequence shown here is derived from an EMBL/GenBank/DDBJ whole genome shotgun (WGS) entry which is preliminary data.</text>
</comment>
<dbReference type="EMBL" id="JAZAVJ010000075">
    <property type="protein sequence ID" value="KAK7415968.1"/>
    <property type="molecule type" value="Genomic_DNA"/>
</dbReference>
<dbReference type="Proteomes" id="UP001498476">
    <property type="component" value="Unassembled WGS sequence"/>
</dbReference>
<sequence>MASLSITAISDPVCPFCYLGLLRLNRALALYRKTVPGATATAIAITWHAYLLDAAAPRRVSQPLLSKTAQKCGADLVPELTARLRATGLREGVVFDFGARIGSTVEAHRLVVLARRTGREHGLMQEVMQMYFEGGGDITSTDDLVEAAERAGIDAGEARAWLEGDEGLEQVQLEVDEAVKMGVQGVPRFIINDKFVIDGADDVGVFLEQLVLAREEALGDQKDAVLV</sequence>
<dbReference type="CDD" id="cd03024">
    <property type="entry name" value="DsbA_FrnE"/>
    <property type="match status" value="1"/>
</dbReference>
<proteinExistence type="predicted"/>
<dbReference type="Gene3D" id="3.40.30.10">
    <property type="entry name" value="Glutaredoxin"/>
    <property type="match status" value="1"/>
</dbReference>
<dbReference type="PANTHER" id="PTHR13887:SF41">
    <property type="entry name" value="THIOREDOXIN SUPERFAMILY PROTEIN"/>
    <property type="match status" value="1"/>
</dbReference>
<evidence type="ECO:0000313" key="3">
    <source>
        <dbReference type="Proteomes" id="UP001498476"/>
    </source>
</evidence>
<dbReference type="PANTHER" id="PTHR13887">
    <property type="entry name" value="GLUTATHIONE S-TRANSFERASE KAPPA"/>
    <property type="match status" value="1"/>
</dbReference>
<evidence type="ECO:0000259" key="1">
    <source>
        <dbReference type="Pfam" id="PF01323"/>
    </source>
</evidence>
<feature type="domain" description="DSBA-like thioredoxin" evidence="1">
    <location>
        <begin position="9"/>
        <end position="210"/>
    </location>
</feature>
<evidence type="ECO:0000313" key="2">
    <source>
        <dbReference type="EMBL" id="KAK7415968.1"/>
    </source>
</evidence>
<dbReference type="SUPFAM" id="SSF52833">
    <property type="entry name" value="Thioredoxin-like"/>
    <property type="match status" value="1"/>
</dbReference>
<organism evidence="2 3">
    <name type="scientific">Neonectria punicea</name>
    <dbReference type="NCBI Taxonomy" id="979145"/>
    <lineage>
        <taxon>Eukaryota</taxon>
        <taxon>Fungi</taxon>
        <taxon>Dikarya</taxon>
        <taxon>Ascomycota</taxon>
        <taxon>Pezizomycotina</taxon>
        <taxon>Sordariomycetes</taxon>
        <taxon>Hypocreomycetidae</taxon>
        <taxon>Hypocreales</taxon>
        <taxon>Nectriaceae</taxon>
        <taxon>Neonectria</taxon>
    </lineage>
</organism>
<gene>
    <name evidence="2" type="ORF">QQX98_005541</name>
</gene>
<accession>A0ABR1H4Y8</accession>
<name>A0ABR1H4Y8_9HYPO</name>
<protein>
    <recommendedName>
        <fullName evidence="1">DSBA-like thioredoxin domain-containing protein</fullName>
    </recommendedName>
</protein>
<dbReference type="Pfam" id="PF01323">
    <property type="entry name" value="DSBA"/>
    <property type="match status" value="1"/>
</dbReference>
<keyword evidence="3" id="KW-1185">Reference proteome</keyword>